<dbReference type="GO" id="GO:0008270">
    <property type="term" value="F:zinc ion binding"/>
    <property type="evidence" value="ECO:0007669"/>
    <property type="project" value="UniProtKB-KW"/>
</dbReference>
<reference evidence="7" key="1">
    <citation type="submission" date="2014-12" db="EMBL/GenBank/DDBJ databases">
        <title>Insight into the proteome of Arion vulgaris.</title>
        <authorList>
            <person name="Aradska J."/>
            <person name="Bulat T."/>
            <person name="Smidak R."/>
            <person name="Sarate P."/>
            <person name="Gangsoo J."/>
            <person name="Sialana F."/>
            <person name="Bilban M."/>
            <person name="Lubec G."/>
        </authorList>
    </citation>
    <scope>NUCLEOTIDE SEQUENCE</scope>
    <source>
        <tissue evidence="7">Skin</tissue>
    </source>
</reference>
<dbReference type="Pfam" id="PF13920">
    <property type="entry name" value="zf-C3HC4_3"/>
    <property type="match status" value="1"/>
</dbReference>
<dbReference type="Gene3D" id="1.10.1170.10">
    <property type="entry name" value="Inhibitor Of Apoptosis Protein (2mihbC-IAP-1), Chain A"/>
    <property type="match status" value="1"/>
</dbReference>
<evidence type="ECO:0000256" key="1">
    <source>
        <dbReference type="ARBA" id="ARBA00006672"/>
    </source>
</evidence>
<dbReference type="PANTHER" id="PTHR10044">
    <property type="entry name" value="INHIBITOR OF APOPTOSIS"/>
    <property type="match status" value="1"/>
</dbReference>
<keyword evidence="2 4" id="KW-0863">Zinc-finger</keyword>
<feature type="region of interest" description="Disordered" evidence="5">
    <location>
        <begin position="409"/>
        <end position="435"/>
    </location>
</feature>
<feature type="non-terminal residue" evidence="7">
    <location>
        <position position="1"/>
    </location>
</feature>
<comment type="similarity">
    <text evidence="1">Belongs to the IAP family.</text>
</comment>
<name>A0A0B6YXU2_9EUPU</name>
<keyword evidence="2 4" id="KW-0479">Metal-binding</keyword>
<evidence type="ECO:0000313" key="7">
    <source>
        <dbReference type="EMBL" id="CEK61194.1"/>
    </source>
</evidence>
<keyword evidence="3" id="KW-0862">Zinc</keyword>
<dbReference type="InterPro" id="IPR001841">
    <property type="entry name" value="Znf_RING"/>
</dbReference>
<feature type="region of interest" description="Disordered" evidence="5">
    <location>
        <begin position="492"/>
        <end position="511"/>
    </location>
</feature>
<dbReference type="PROSITE" id="PS50089">
    <property type="entry name" value="ZF_RING_2"/>
    <property type="match status" value="1"/>
</dbReference>
<protein>
    <recommendedName>
        <fullName evidence="6">RING-type domain-containing protein</fullName>
    </recommendedName>
</protein>
<accession>A0A0B6YXU2</accession>
<evidence type="ECO:0000256" key="2">
    <source>
        <dbReference type="ARBA" id="ARBA00022771"/>
    </source>
</evidence>
<dbReference type="GO" id="GO:0051726">
    <property type="term" value="P:regulation of cell cycle"/>
    <property type="evidence" value="ECO:0007669"/>
    <property type="project" value="TreeGrafter"/>
</dbReference>
<evidence type="ECO:0000256" key="5">
    <source>
        <dbReference type="SAM" id="MobiDB-lite"/>
    </source>
</evidence>
<dbReference type="AlphaFoldDB" id="A0A0B6YXU2"/>
<dbReference type="InterPro" id="IPR050784">
    <property type="entry name" value="IAP"/>
</dbReference>
<proteinExistence type="inferred from homology"/>
<feature type="domain" description="RING-type" evidence="6">
    <location>
        <begin position="565"/>
        <end position="600"/>
    </location>
</feature>
<gene>
    <name evidence="7" type="primary">ORF41574</name>
</gene>
<dbReference type="Gene3D" id="3.30.40.10">
    <property type="entry name" value="Zinc/RING finger domain, C3HC4 (zinc finger)"/>
    <property type="match status" value="1"/>
</dbReference>
<dbReference type="PROSITE" id="PS50143">
    <property type="entry name" value="BIR_REPEAT_2"/>
    <property type="match status" value="1"/>
</dbReference>
<dbReference type="InterPro" id="IPR013083">
    <property type="entry name" value="Znf_RING/FYVE/PHD"/>
</dbReference>
<organism evidence="7">
    <name type="scientific">Arion vulgaris</name>
    <dbReference type="NCBI Taxonomy" id="1028688"/>
    <lineage>
        <taxon>Eukaryota</taxon>
        <taxon>Metazoa</taxon>
        <taxon>Spiralia</taxon>
        <taxon>Lophotrochozoa</taxon>
        <taxon>Mollusca</taxon>
        <taxon>Gastropoda</taxon>
        <taxon>Heterobranchia</taxon>
        <taxon>Euthyneura</taxon>
        <taxon>Panpulmonata</taxon>
        <taxon>Eupulmonata</taxon>
        <taxon>Stylommatophora</taxon>
        <taxon>Helicina</taxon>
        <taxon>Arionoidea</taxon>
        <taxon>Arionidae</taxon>
        <taxon>Arion</taxon>
    </lineage>
</organism>
<sequence>LNTDGILDNLNTDVRFDDWKMDDVRDDKNIDSPTQVLPDYEHDHLFVGIADKEEIKAIQDKYMHQNIEETHRQVQCSSEASGFKGKQKSSTSYHLSNFVRCKEMDMLRQTEYDILVPVCENLWRDIDNKIDNELCRQVTNTKLRSKMGRKFWLEMPADPSKGELHQNELSVYPFTRHPLYVNTELPLKDNVYRFMNYEVFRLNSFNYSEFPTRSNVFVTRLAQYGFYYAQPDIVCFGCGNKFVGSMDSSLENFHHPSQCAREAFNMSLYQHGINGLNKDHLIEFYIQHGSLVPFGTNVPIHRDAVFENTNTQTTTSSDGAQQEPSVSPSIGYISDDSSLRLAVSEANIPEEISRTLFVSERVQKSKDKPHSYEVEHDKSELVPRLISATRIPDSFDFFGSYLSQQEENASRAVSERESVIRSDSNLDLGSESHMSRLTDPRHTHWSLEHATQSDDVAAATLIQTAGEPGRDLYIVDYADHNDSGINNTLTEHASETSVSDTSQPSMTVSDGPETTIQVSEQAILGDDLQADILPVKQASSSNLNFVELFQSVEREHSILSDRTKCQICRSKQIRCIYLPCGHVIACGDCADVADQCAFCRKRILGTANVYLA</sequence>
<dbReference type="InterPro" id="IPR001370">
    <property type="entry name" value="BIR_rpt"/>
</dbReference>
<dbReference type="EMBL" id="HACG01014329">
    <property type="protein sequence ID" value="CEK61194.1"/>
    <property type="molecule type" value="Transcribed_RNA"/>
</dbReference>
<dbReference type="SUPFAM" id="SSF57924">
    <property type="entry name" value="Inhibitor of apoptosis (IAP) repeat"/>
    <property type="match status" value="1"/>
</dbReference>
<evidence type="ECO:0000256" key="3">
    <source>
        <dbReference type="ARBA" id="ARBA00022833"/>
    </source>
</evidence>
<evidence type="ECO:0000259" key="6">
    <source>
        <dbReference type="PROSITE" id="PS50089"/>
    </source>
</evidence>
<evidence type="ECO:0000256" key="4">
    <source>
        <dbReference type="PROSITE-ProRule" id="PRU00175"/>
    </source>
</evidence>
<dbReference type="GO" id="GO:0005737">
    <property type="term" value="C:cytoplasm"/>
    <property type="evidence" value="ECO:0007669"/>
    <property type="project" value="TreeGrafter"/>
</dbReference>
<dbReference type="PANTHER" id="PTHR10044:SF139">
    <property type="entry name" value="DEATH-ASSOCIATED INHIBITOR OF APOPTOSIS 2"/>
    <property type="match status" value="1"/>
</dbReference>
<dbReference type="GO" id="GO:0005634">
    <property type="term" value="C:nucleus"/>
    <property type="evidence" value="ECO:0007669"/>
    <property type="project" value="TreeGrafter"/>
</dbReference>